<evidence type="ECO:0000313" key="4">
    <source>
        <dbReference type="EMBL" id="MBU3851566.1"/>
    </source>
</evidence>
<dbReference type="SMART" id="SM00530">
    <property type="entry name" value="HTH_XRE"/>
    <property type="match status" value="1"/>
</dbReference>
<accession>A0A948X0Q7</accession>
<keyword evidence="2" id="KW-1133">Transmembrane helix</keyword>
<organism evidence="4 5">
    <name type="scientific">Candidatus Paralactobacillus gallistercoris</name>
    <dbReference type="NCBI Taxonomy" id="2838724"/>
    <lineage>
        <taxon>Bacteria</taxon>
        <taxon>Bacillati</taxon>
        <taxon>Bacillota</taxon>
        <taxon>Bacilli</taxon>
        <taxon>Lactobacillales</taxon>
        <taxon>Lactobacillaceae</taxon>
        <taxon>Lactobacillus</taxon>
    </lineage>
</organism>
<dbReference type="Gene3D" id="1.10.260.40">
    <property type="entry name" value="lambda repressor-like DNA-binding domains"/>
    <property type="match status" value="1"/>
</dbReference>
<evidence type="ECO:0000256" key="1">
    <source>
        <dbReference type="ARBA" id="ARBA00023125"/>
    </source>
</evidence>
<keyword evidence="1" id="KW-0238">DNA-binding</keyword>
<protein>
    <submittedName>
        <fullName evidence="4">Helix-turn-helix domain-containing protein</fullName>
    </submittedName>
</protein>
<comment type="caution">
    <text evidence="4">The sequence shown here is derived from an EMBL/GenBank/DDBJ whole genome shotgun (WGS) entry which is preliminary data.</text>
</comment>
<evidence type="ECO:0000256" key="2">
    <source>
        <dbReference type="SAM" id="Phobius"/>
    </source>
</evidence>
<dbReference type="EMBL" id="JAHLFS010000032">
    <property type="protein sequence ID" value="MBU3851566.1"/>
    <property type="molecule type" value="Genomic_DNA"/>
</dbReference>
<keyword evidence="2" id="KW-0472">Membrane</keyword>
<reference evidence="4" key="2">
    <citation type="submission" date="2021-04" db="EMBL/GenBank/DDBJ databases">
        <authorList>
            <person name="Gilroy R."/>
        </authorList>
    </citation>
    <scope>NUCLEOTIDE SEQUENCE</scope>
    <source>
        <strain evidence="4">F6-6636</strain>
    </source>
</reference>
<dbReference type="Proteomes" id="UP000777303">
    <property type="component" value="Unassembled WGS sequence"/>
</dbReference>
<proteinExistence type="predicted"/>
<dbReference type="AlphaFoldDB" id="A0A948X0Q7"/>
<feature type="transmembrane region" description="Helical" evidence="2">
    <location>
        <begin position="98"/>
        <end position="120"/>
    </location>
</feature>
<dbReference type="InterPro" id="IPR010982">
    <property type="entry name" value="Lambda_DNA-bd_dom_sf"/>
</dbReference>
<dbReference type="PANTHER" id="PTHR46558:SF15">
    <property type="entry name" value="HELIX-TURN-HELIX DOMAIN PROTEIN"/>
    <property type="match status" value="1"/>
</dbReference>
<dbReference type="SUPFAM" id="SSF47413">
    <property type="entry name" value="lambda repressor-like DNA-binding domains"/>
    <property type="match status" value="1"/>
</dbReference>
<evidence type="ECO:0000313" key="5">
    <source>
        <dbReference type="Proteomes" id="UP000777303"/>
    </source>
</evidence>
<dbReference type="InterPro" id="IPR001387">
    <property type="entry name" value="Cro/C1-type_HTH"/>
</dbReference>
<dbReference type="PANTHER" id="PTHR46558">
    <property type="entry name" value="TRACRIPTIONAL REGULATORY PROTEIN-RELATED-RELATED"/>
    <property type="match status" value="1"/>
</dbReference>
<dbReference type="Pfam" id="PF01381">
    <property type="entry name" value="HTH_3"/>
    <property type="match status" value="1"/>
</dbReference>
<reference evidence="4" key="1">
    <citation type="journal article" date="2021" name="PeerJ">
        <title>Extensive microbial diversity within the chicken gut microbiome revealed by metagenomics and culture.</title>
        <authorList>
            <person name="Gilroy R."/>
            <person name="Ravi A."/>
            <person name="Getino M."/>
            <person name="Pursley I."/>
            <person name="Horton D.L."/>
            <person name="Alikhan N.F."/>
            <person name="Baker D."/>
            <person name="Gharbi K."/>
            <person name="Hall N."/>
            <person name="Watson M."/>
            <person name="Adriaenssens E.M."/>
            <person name="Foster-Nyarko E."/>
            <person name="Jarju S."/>
            <person name="Secka A."/>
            <person name="Antonio M."/>
            <person name="Oren A."/>
            <person name="Chaudhuri R.R."/>
            <person name="La Ragione R."/>
            <person name="Hildebrand F."/>
            <person name="Pallen M.J."/>
        </authorList>
    </citation>
    <scope>NUCLEOTIDE SEQUENCE</scope>
    <source>
        <strain evidence="4">F6-6636</strain>
    </source>
</reference>
<sequence>MIKFAQQLKKYRTKRQMSQEALAQQLFISRQAISKWENGEGMPDLNTLVKLARILNVSLDELVLAQSHPLPNDNPDYVINPTTGLYQRRYGVMNGWDFVARFWWLVFPIGLFIIACIWLSKLI</sequence>
<name>A0A948X0Q7_9LACO</name>
<dbReference type="PROSITE" id="PS50943">
    <property type="entry name" value="HTH_CROC1"/>
    <property type="match status" value="1"/>
</dbReference>
<gene>
    <name evidence="4" type="ORF">H9901_02590</name>
</gene>
<keyword evidence="2" id="KW-0812">Transmembrane</keyword>
<dbReference type="GO" id="GO:0003677">
    <property type="term" value="F:DNA binding"/>
    <property type="evidence" value="ECO:0007669"/>
    <property type="project" value="UniProtKB-KW"/>
</dbReference>
<evidence type="ECO:0000259" key="3">
    <source>
        <dbReference type="PROSITE" id="PS50943"/>
    </source>
</evidence>
<dbReference type="CDD" id="cd00093">
    <property type="entry name" value="HTH_XRE"/>
    <property type="match status" value="1"/>
</dbReference>
<feature type="domain" description="HTH cro/C1-type" evidence="3">
    <location>
        <begin position="8"/>
        <end position="62"/>
    </location>
</feature>